<dbReference type="GO" id="GO:0031201">
    <property type="term" value="C:SNARE complex"/>
    <property type="evidence" value="ECO:0007669"/>
    <property type="project" value="TreeGrafter"/>
</dbReference>
<dbReference type="RefSeq" id="XP_001017966.2">
    <property type="nucleotide sequence ID" value="XM_001017966.3"/>
</dbReference>
<evidence type="ECO:0000313" key="6">
    <source>
        <dbReference type="Proteomes" id="UP000009168"/>
    </source>
</evidence>
<dbReference type="EMBL" id="GG662661">
    <property type="protein sequence ID" value="EAR97721.2"/>
    <property type="molecule type" value="Genomic_DNA"/>
</dbReference>
<accession>Q23MB8</accession>
<dbReference type="Proteomes" id="UP000009168">
    <property type="component" value="Unassembled WGS sequence"/>
</dbReference>
<dbReference type="GO" id="GO:0005774">
    <property type="term" value="C:vacuolar membrane"/>
    <property type="evidence" value="ECO:0007669"/>
    <property type="project" value="TreeGrafter"/>
</dbReference>
<comment type="function">
    <text evidence="4">Required for vesicular transport between the endoplasmic reticulum and the Golgi apparatus.</text>
</comment>
<protein>
    <submittedName>
        <fullName evidence="5">Alpha-soluble NSF attachment protein</fullName>
    </submittedName>
</protein>
<keyword evidence="4" id="KW-0931">ER-Golgi transport</keyword>
<evidence type="ECO:0000313" key="5">
    <source>
        <dbReference type="EMBL" id="EAR97721.2"/>
    </source>
</evidence>
<dbReference type="HOGENOM" id="CLU_046329_0_2_1"/>
<dbReference type="PANTHER" id="PTHR13768:SF8">
    <property type="entry name" value="ALPHA-SOLUBLE NSF ATTACHMENT PROTEIN"/>
    <property type="match status" value="1"/>
</dbReference>
<dbReference type="InterPro" id="IPR011990">
    <property type="entry name" value="TPR-like_helical_dom_sf"/>
</dbReference>
<dbReference type="PANTHER" id="PTHR13768">
    <property type="entry name" value="SOLUBLE NSF ATTACHMENT PROTEIN SNAP"/>
    <property type="match status" value="1"/>
</dbReference>
<gene>
    <name evidence="5" type="ORF">TTHERM_00621410</name>
</gene>
<dbReference type="CDD" id="cd15832">
    <property type="entry name" value="SNAP"/>
    <property type="match status" value="1"/>
</dbReference>
<reference evidence="6" key="1">
    <citation type="journal article" date="2006" name="PLoS Biol.">
        <title>Macronuclear genome sequence of the ciliate Tetrahymena thermophila, a model eukaryote.</title>
        <authorList>
            <person name="Eisen J.A."/>
            <person name="Coyne R.S."/>
            <person name="Wu M."/>
            <person name="Wu D."/>
            <person name="Thiagarajan M."/>
            <person name="Wortman J.R."/>
            <person name="Badger J.H."/>
            <person name="Ren Q."/>
            <person name="Amedeo P."/>
            <person name="Jones K.M."/>
            <person name="Tallon L.J."/>
            <person name="Delcher A.L."/>
            <person name="Salzberg S.L."/>
            <person name="Silva J.C."/>
            <person name="Haas B.J."/>
            <person name="Majoros W.H."/>
            <person name="Farzad M."/>
            <person name="Carlton J.M."/>
            <person name="Smith R.K. Jr."/>
            <person name="Garg J."/>
            <person name="Pearlman R.E."/>
            <person name="Karrer K.M."/>
            <person name="Sun L."/>
            <person name="Manning G."/>
            <person name="Elde N.C."/>
            <person name="Turkewitz A.P."/>
            <person name="Asai D.J."/>
            <person name="Wilkes D.E."/>
            <person name="Wang Y."/>
            <person name="Cai H."/>
            <person name="Collins K."/>
            <person name="Stewart B.A."/>
            <person name="Lee S.R."/>
            <person name="Wilamowska K."/>
            <person name="Weinberg Z."/>
            <person name="Ruzzo W.L."/>
            <person name="Wloga D."/>
            <person name="Gaertig J."/>
            <person name="Frankel J."/>
            <person name="Tsao C.-C."/>
            <person name="Gorovsky M.A."/>
            <person name="Keeling P.J."/>
            <person name="Waller R.F."/>
            <person name="Patron N.J."/>
            <person name="Cherry J.M."/>
            <person name="Stover N.A."/>
            <person name="Krieger C.J."/>
            <person name="del Toro C."/>
            <person name="Ryder H.F."/>
            <person name="Williamson S.C."/>
            <person name="Barbeau R.A."/>
            <person name="Hamilton E.P."/>
            <person name="Orias E."/>
        </authorList>
    </citation>
    <scope>NUCLEOTIDE SEQUENCE [LARGE SCALE GENOMIC DNA]</scope>
    <source>
        <strain evidence="6">SB210</strain>
    </source>
</reference>
<dbReference type="Gene3D" id="1.25.40.10">
    <property type="entry name" value="Tetratricopeptide repeat domain"/>
    <property type="match status" value="1"/>
</dbReference>
<comment type="similarity">
    <text evidence="1 4">Belongs to the SNAP family.</text>
</comment>
<dbReference type="GeneID" id="7826256"/>
<dbReference type="InterPro" id="IPR000744">
    <property type="entry name" value="NSF_attach"/>
</dbReference>
<dbReference type="SUPFAM" id="SSF48452">
    <property type="entry name" value="TPR-like"/>
    <property type="match status" value="1"/>
</dbReference>
<dbReference type="STRING" id="312017.Q23MB8"/>
<dbReference type="FunCoup" id="Q23MB8">
    <property type="interactions" value="436"/>
</dbReference>
<dbReference type="eggNOG" id="KOG1586">
    <property type="taxonomic scope" value="Eukaryota"/>
</dbReference>
<sequence>MNQKYAAEAQELMKKGDKKLKGGIFSGIFSSKGERAEQALDCYKAAAAKFKLSDMWDEAAEAYIKCAKCEEASDGTSVGEYYQEAANMKKRTDKHECIVLLKQAVEFYQHQDRQGTAGKIQKQIAEIYEQEGEMENAMASYQEASKIFSLETNSTSDFLNMKIKVADFQSEEPTTYNQAIIAYEEIGKKYSENKLTQGIAGNIFFKSLLLSLATGDYIGAQNHIEDYMNVCPPFTNTRQAKLINKLIECFETNNIEEFSQQCFEYNQIIPLDRWQLRVLNQAKEHLNKGVNPLGLGNDNQENNLDAGL</sequence>
<dbReference type="KEGG" id="tet:TTHERM_00621410"/>
<dbReference type="GO" id="GO:0019905">
    <property type="term" value="F:syntaxin binding"/>
    <property type="evidence" value="ECO:0007669"/>
    <property type="project" value="TreeGrafter"/>
</dbReference>
<organism evidence="5 6">
    <name type="scientific">Tetrahymena thermophila (strain SB210)</name>
    <dbReference type="NCBI Taxonomy" id="312017"/>
    <lineage>
        <taxon>Eukaryota</taxon>
        <taxon>Sar</taxon>
        <taxon>Alveolata</taxon>
        <taxon>Ciliophora</taxon>
        <taxon>Intramacronucleata</taxon>
        <taxon>Oligohymenophorea</taxon>
        <taxon>Hymenostomatida</taxon>
        <taxon>Tetrahymenina</taxon>
        <taxon>Tetrahymenidae</taxon>
        <taxon>Tetrahymena</taxon>
    </lineage>
</organism>
<keyword evidence="4" id="KW-0472">Membrane</keyword>
<evidence type="ECO:0000256" key="4">
    <source>
        <dbReference type="RuleBase" id="RU367013"/>
    </source>
</evidence>
<dbReference type="OrthoDB" id="9984275at2759"/>
<dbReference type="OMA" id="WSVKEYL"/>
<proteinExistence type="inferred from homology"/>
<dbReference type="InParanoid" id="Q23MB8"/>
<name>Q23MB8_TETTS</name>
<keyword evidence="2 4" id="KW-0813">Transport</keyword>
<dbReference type="PRINTS" id="PR00448">
    <property type="entry name" value="NSFATTACHMNT"/>
</dbReference>
<evidence type="ECO:0000256" key="3">
    <source>
        <dbReference type="ARBA" id="ARBA00022927"/>
    </source>
</evidence>
<keyword evidence="6" id="KW-1185">Reference proteome</keyword>
<evidence type="ECO:0000256" key="1">
    <source>
        <dbReference type="ARBA" id="ARBA00010050"/>
    </source>
</evidence>
<dbReference type="AlphaFoldDB" id="Q23MB8"/>
<dbReference type="GO" id="GO:0005483">
    <property type="term" value="F:soluble NSF attachment protein activity"/>
    <property type="evidence" value="ECO:0007669"/>
    <property type="project" value="TreeGrafter"/>
</dbReference>
<keyword evidence="3 4" id="KW-0653">Protein transport</keyword>
<dbReference type="GO" id="GO:0035494">
    <property type="term" value="P:SNARE complex disassembly"/>
    <property type="evidence" value="ECO:0007669"/>
    <property type="project" value="TreeGrafter"/>
</dbReference>
<evidence type="ECO:0000256" key="2">
    <source>
        <dbReference type="ARBA" id="ARBA00022448"/>
    </source>
</evidence>
<dbReference type="Pfam" id="PF14938">
    <property type="entry name" value="SNAP"/>
    <property type="match status" value="1"/>
</dbReference>
<comment type="subcellular location">
    <subcellularLocation>
        <location evidence="4">Membrane</location>
        <topology evidence="4">Peripheral membrane protein</topology>
    </subcellularLocation>
</comment>
<dbReference type="GO" id="GO:0006886">
    <property type="term" value="P:intracellular protein transport"/>
    <property type="evidence" value="ECO:0007669"/>
    <property type="project" value="UniProtKB-UniRule"/>
</dbReference>